<evidence type="ECO:0000256" key="3">
    <source>
        <dbReference type="ARBA" id="ARBA00023110"/>
    </source>
</evidence>
<evidence type="ECO:0000256" key="5">
    <source>
        <dbReference type="RuleBase" id="RU363019"/>
    </source>
</evidence>
<dbReference type="GO" id="GO:0003755">
    <property type="term" value="F:peptidyl-prolyl cis-trans isomerase activity"/>
    <property type="evidence" value="ECO:0007669"/>
    <property type="project" value="UniProtKB-UniRule"/>
</dbReference>
<dbReference type="GO" id="GO:0006457">
    <property type="term" value="P:protein folding"/>
    <property type="evidence" value="ECO:0007669"/>
    <property type="project" value="InterPro"/>
</dbReference>
<comment type="similarity">
    <text evidence="2 5">Belongs to the cyclophilin-type PPIase family.</text>
</comment>
<name>A0A6B0YU59_9CHLR</name>
<dbReference type="CDD" id="cd00317">
    <property type="entry name" value="cyclophilin"/>
    <property type="match status" value="1"/>
</dbReference>
<evidence type="ECO:0000313" key="7">
    <source>
        <dbReference type="EMBL" id="MXY92988.1"/>
    </source>
</evidence>
<dbReference type="SUPFAM" id="SSF50891">
    <property type="entry name" value="Cyclophilin-like"/>
    <property type="match status" value="1"/>
</dbReference>
<dbReference type="EMBL" id="VXRG01000052">
    <property type="protein sequence ID" value="MXY92988.1"/>
    <property type="molecule type" value="Genomic_DNA"/>
</dbReference>
<feature type="domain" description="PPIase cyclophilin-type" evidence="6">
    <location>
        <begin position="25"/>
        <end position="165"/>
    </location>
</feature>
<dbReference type="InterPro" id="IPR024936">
    <property type="entry name" value="Cyclophilin-type_PPIase"/>
</dbReference>
<dbReference type="PROSITE" id="PS00170">
    <property type="entry name" value="CSA_PPIASE_1"/>
    <property type="match status" value="1"/>
</dbReference>
<dbReference type="InterPro" id="IPR002130">
    <property type="entry name" value="Cyclophilin-type_PPIase_dom"/>
</dbReference>
<comment type="catalytic activity">
    <reaction evidence="5">
        <text>[protein]-peptidylproline (omega=180) = [protein]-peptidylproline (omega=0)</text>
        <dbReference type="Rhea" id="RHEA:16237"/>
        <dbReference type="Rhea" id="RHEA-COMP:10747"/>
        <dbReference type="Rhea" id="RHEA-COMP:10748"/>
        <dbReference type="ChEBI" id="CHEBI:83833"/>
        <dbReference type="ChEBI" id="CHEBI:83834"/>
        <dbReference type="EC" id="5.2.1.8"/>
    </reaction>
</comment>
<comment type="caution">
    <text evidence="7">The sequence shown here is derived from an EMBL/GenBank/DDBJ whole genome shotgun (WGS) entry which is preliminary data.</text>
</comment>
<evidence type="ECO:0000259" key="6">
    <source>
        <dbReference type="PROSITE" id="PS50072"/>
    </source>
</evidence>
<dbReference type="EC" id="5.2.1.8" evidence="5"/>
<dbReference type="PROSITE" id="PS50072">
    <property type="entry name" value="CSA_PPIASE_2"/>
    <property type="match status" value="1"/>
</dbReference>
<dbReference type="PANTHER" id="PTHR45625:SF4">
    <property type="entry name" value="PEPTIDYLPROLYL ISOMERASE DOMAIN AND WD REPEAT-CONTAINING PROTEIN 1"/>
    <property type="match status" value="1"/>
</dbReference>
<organism evidence="7">
    <name type="scientific">Caldilineaceae bacterium SB0664_bin_27</name>
    <dbReference type="NCBI Taxonomy" id="2605260"/>
    <lineage>
        <taxon>Bacteria</taxon>
        <taxon>Bacillati</taxon>
        <taxon>Chloroflexota</taxon>
        <taxon>Caldilineae</taxon>
        <taxon>Caldilineales</taxon>
        <taxon>Caldilineaceae</taxon>
    </lineage>
</organism>
<comment type="function">
    <text evidence="1 5">PPIases accelerate the folding of proteins. It catalyzes the cis-trans isomerization of proline imidic peptide bonds in oligopeptides.</text>
</comment>
<evidence type="ECO:0000256" key="4">
    <source>
        <dbReference type="ARBA" id="ARBA00023235"/>
    </source>
</evidence>
<gene>
    <name evidence="7" type="ORF">F4Y42_06005</name>
</gene>
<protein>
    <recommendedName>
        <fullName evidence="5">Peptidyl-prolyl cis-trans isomerase</fullName>
        <shortName evidence="5">PPIase</shortName>
        <ecNumber evidence="5">5.2.1.8</ecNumber>
    </recommendedName>
</protein>
<reference evidence="7" key="1">
    <citation type="submission" date="2019-09" db="EMBL/GenBank/DDBJ databases">
        <title>Characterisation of the sponge microbiome using genome-centric metagenomics.</title>
        <authorList>
            <person name="Engelberts J.P."/>
            <person name="Robbins S.J."/>
            <person name="De Goeij J.M."/>
            <person name="Aranda M."/>
            <person name="Bell S.C."/>
            <person name="Webster N.S."/>
        </authorList>
    </citation>
    <scope>NUCLEOTIDE SEQUENCE</scope>
    <source>
        <strain evidence="7">SB0664_bin_27</strain>
    </source>
</reference>
<evidence type="ECO:0000256" key="1">
    <source>
        <dbReference type="ARBA" id="ARBA00002388"/>
    </source>
</evidence>
<dbReference type="InterPro" id="IPR044666">
    <property type="entry name" value="Cyclophilin_A-like"/>
</dbReference>
<dbReference type="PANTHER" id="PTHR45625">
    <property type="entry name" value="PEPTIDYL-PROLYL CIS-TRANS ISOMERASE-RELATED"/>
    <property type="match status" value="1"/>
</dbReference>
<dbReference type="PIRSF" id="PIRSF001467">
    <property type="entry name" value="Peptidylpro_ismrse"/>
    <property type="match status" value="1"/>
</dbReference>
<dbReference type="PRINTS" id="PR00153">
    <property type="entry name" value="CSAPPISMRASE"/>
</dbReference>
<proteinExistence type="inferred from homology"/>
<evidence type="ECO:0000256" key="2">
    <source>
        <dbReference type="ARBA" id="ARBA00007365"/>
    </source>
</evidence>
<keyword evidence="4 5" id="KW-0413">Isomerase</keyword>
<accession>A0A6B0YU59</accession>
<dbReference type="Gene3D" id="2.40.100.10">
    <property type="entry name" value="Cyclophilin-like"/>
    <property type="match status" value="1"/>
</dbReference>
<dbReference type="AlphaFoldDB" id="A0A6B0YU59"/>
<sequence>MYDTGPEMTIDTNVEYYAVFKTEKGDMRIKLFAEEAPVTVNNFVFLARDGFYNDTHFHRVLDNFMAQGGDPTNSGAGGPGYQFEDEIVASLQFDRAGLLAMANAGPGTNGSQFFITFAETPWLNGNHTIFGEVVEGMDVLFSISLRDPMAADSPGDQLTTVEIEEGE</sequence>
<dbReference type="InterPro" id="IPR029000">
    <property type="entry name" value="Cyclophilin-like_dom_sf"/>
</dbReference>
<dbReference type="InterPro" id="IPR020892">
    <property type="entry name" value="Cyclophilin-type_PPIase_CS"/>
</dbReference>
<dbReference type="Pfam" id="PF00160">
    <property type="entry name" value="Pro_isomerase"/>
    <property type="match status" value="1"/>
</dbReference>
<keyword evidence="3 5" id="KW-0697">Rotamase</keyword>